<dbReference type="Proteomes" id="UP000664534">
    <property type="component" value="Unassembled WGS sequence"/>
</dbReference>
<comment type="caution">
    <text evidence="1">The sequence shown here is derived from an EMBL/GenBank/DDBJ whole genome shotgun (WGS) entry which is preliminary data.</text>
</comment>
<sequence length="131" mass="14653">MPRHATTTPEAREIVAELEFLWDQVTSVSVSPSKTSPAEALASGAVQQSHLALYNTRNQQGGDALRVLRPLSNEAEEDELGDLDYERDDFTSSSLEHMQWKRRIKQAIGKMVVEIAALREQMEMTRLAGRG</sequence>
<organism evidence="1 2">
    <name type="scientific">Imshaugia aleurites</name>
    <dbReference type="NCBI Taxonomy" id="172621"/>
    <lineage>
        <taxon>Eukaryota</taxon>
        <taxon>Fungi</taxon>
        <taxon>Dikarya</taxon>
        <taxon>Ascomycota</taxon>
        <taxon>Pezizomycotina</taxon>
        <taxon>Lecanoromycetes</taxon>
        <taxon>OSLEUM clade</taxon>
        <taxon>Lecanoromycetidae</taxon>
        <taxon>Lecanorales</taxon>
        <taxon>Lecanorineae</taxon>
        <taxon>Parmeliaceae</taxon>
        <taxon>Imshaugia</taxon>
    </lineage>
</organism>
<proteinExistence type="predicted"/>
<gene>
    <name evidence="1" type="ORF">IMSHALPRED_009223</name>
</gene>
<name>A0A8H3IEC5_9LECA</name>
<reference evidence="1" key="1">
    <citation type="submission" date="2021-03" db="EMBL/GenBank/DDBJ databases">
        <authorList>
            <person name="Tagirdzhanova G."/>
        </authorList>
    </citation>
    <scope>NUCLEOTIDE SEQUENCE</scope>
</reference>
<dbReference type="OrthoDB" id="346910at2759"/>
<dbReference type="AlphaFoldDB" id="A0A8H3IEC5"/>
<accession>A0A8H3IEC5</accession>
<protein>
    <submittedName>
        <fullName evidence="1">Uncharacterized protein</fullName>
    </submittedName>
</protein>
<dbReference type="EMBL" id="CAJPDT010000007">
    <property type="protein sequence ID" value="CAF9910524.1"/>
    <property type="molecule type" value="Genomic_DNA"/>
</dbReference>
<evidence type="ECO:0000313" key="2">
    <source>
        <dbReference type="Proteomes" id="UP000664534"/>
    </source>
</evidence>
<evidence type="ECO:0000313" key="1">
    <source>
        <dbReference type="EMBL" id="CAF9910524.1"/>
    </source>
</evidence>
<keyword evidence="2" id="KW-1185">Reference proteome</keyword>